<dbReference type="InterPro" id="IPR042099">
    <property type="entry name" value="ANL_N_sf"/>
</dbReference>
<keyword evidence="6" id="KW-1185">Reference proteome</keyword>
<proteinExistence type="inferred from homology"/>
<feature type="domain" description="AMP-binding enzyme C-terminal" evidence="4">
    <location>
        <begin position="417"/>
        <end position="490"/>
    </location>
</feature>
<dbReference type="Gene3D" id="3.40.50.12780">
    <property type="entry name" value="N-terminal domain of ligase-like"/>
    <property type="match status" value="1"/>
</dbReference>
<dbReference type="PANTHER" id="PTHR24096">
    <property type="entry name" value="LONG-CHAIN-FATTY-ACID--COA LIGASE"/>
    <property type="match status" value="1"/>
</dbReference>
<dbReference type="PANTHER" id="PTHR24096:SF149">
    <property type="entry name" value="AMP-BINDING DOMAIN-CONTAINING PROTEIN-RELATED"/>
    <property type="match status" value="1"/>
</dbReference>
<dbReference type="AlphaFoldDB" id="A0A7T4QZ30"/>
<comment type="similarity">
    <text evidence="1">Belongs to the ATP-dependent AMP-binding enzyme family.</text>
</comment>
<dbReference type="EMBL" id="CP066167">
    <property type="protein sequence ID" value="QQD17314.1"/>
    <property type="molecule type" value="Genomic_DNA"/>
</dbReference>
<dbReference type="InterPro" id="IPR025110">
    <property type="entry name" value="AMP-bd_C"/>
</dbReference>
<keyword evidence="2 5" id="KW-0436">Ligase</keyword>
<name>A0A7T4QZ30_9GAMM</name>
<dbReference type="InterPro" id="IPR020845">
    <property type="entry name" value="AMP-binding_CS"/>
</dbReference>
<dbReference type="CDD" id="cd04433">
    <property type="entry name" value="AFD_class_I"/>
    <property type="match status" value="1"/>
</dbReference>
<dbReference type="Gene3D" id="3.30.300.30">
    <property type="match status" value="1"/>
</dbReference>
<evidence type="ECO:0000313" key="5">
    <source>
        <dbReference type="EMBL" id="QQD17314.1"/>
    </source>
</evidence>
<evidence type="ECO:0000259" key="4">
    <source>
        <dbReference type="Pfam" id="PF13193"/>
    </source>
</evidence>
<evidence type="ECO:0000313" key="6">
    <source>
        <dbReference type="Proteomes" id="UP000596063"/>
    </source>
</evidence>
<dbReference type="RefSeq" id="WP_198568816.1">
    <property type="nucleotide sequence ID" value="NZ_CP066167.1"/>
</dbReference>
<dbReference type="InterPro" id="IPR045851">
    <property type="entry name" value="AMP-bd_C_sf"/>
</dbReference>
<reference evidence="5 6" key="1">
    <citation type="submission" date="2020-12" db="EMBL/GenBank/DDBJ databases">
        <authorList>
            <person name="Shan Y."/>
        </authorList>
    </citation>
    <scope>NUCLEOTIDE SEQUENCE [LARGE SCALE GENOMIC DNA]</scope>
    <source>
        <strain evidence="6">csc3.9</strain>
    </source>
</reference>
<accession>A0A7T4QZ30</accession>
<dbReference type="Pfam" id="PF13193">
    <property type="entry name" value="AMP-binding_C"/>
    <property type="match status" value="1"/>
</dbReference>
<organism evidence="5 6">
    <name type="scientific">Spongiibacter nanhainus</name>
    <dbReference type="NCBI Taxonomy" id="2794344"/>
    <lineage>
        <taxon>Bacteria</taxon>
        <taxon>Pseudomonadati</taxon>
        <taxon>Pseudomonadota</taxon>
        <taxon>Gammaproteobacteria</taxon>
        <taxon>Cellvibrionales</taxon>
        <taxon>Spongiibacteraceae</taxon>
        <taxon>Spongiibacter</taxon>
    </lineage>
</organism>
<evidence type="ECO:0000256" key="1">
    <source>
        <dbReference type="ARBA" id="ARBA00006432"/>
    </source>
</evidence>
<sequence>MQPSLIDRIQQVMALSPESHALEFQGQWYSWAEVGQAMASVQKHLDQAGLAEGDVVGILLRNRPAHVAALMQVLGSRRCVATINPFQSPEKVASDIAGLNLKAVICDRGDLAHPSLLEAAETCGTVVLQMFADQHLHIEPASDNTVPLGSGHHPALPDTCILMLTSGTTGPAKRIKLPYRSFALSLMGTPGHYSSHKETEAIRLKGTPAVLTTPLVHIGGMFAAMAAVTQARPIVILEKFSVAGIRRALTIYQPKLISLPPAALRMILDADTPADELSCLLAIRCGSAPLPPSLQEEFEEKYGVPLLDSYGATEFAGAVAGWTIGDHKQFAKQKRGSVGRAQPGTEIRVVDADTGKQLPPNTVGILEVLSNQIGSNDWTRTTDLAEIDEDGFLYIRGRADDAIIRGGFKILPQDVVAVLRSHDKVKQACVVGIPDHRLGEIPVAAVELNAGCTGIDVDELIAFAKSKLTSYQVPTAIKIVDEMPRTPSMKISKHAVKNLFLEQV</sequence>
<dbReference type="Proteomes" id="UP000596063">
    <property type="component" value="Chromosome"/>
</dbReference>
<dbReference type="PROSITE" id="PS00455">
    <property type="entry name" value="AMP_BINDING"/>
    <property type="match status" value="1"/>
</dbReference>
<dbReference type="InterPro" id="IPR000873">
    <property type="entry name" value="AMP-dep_synth/lig_dom"/>
</dbReference>
<dbReference type="SUPFAM" id="SSF56801">
    <property type="entry name" value="Acetyl-CoA synthetase-like"/>
    <property type="match status" value="1"/>
</dbReference>
<gene>
    <name evidence="5" type="ORF">I6N98_13190</name>
</gene>
<dbReference type="Pfam" id="PF00501">
    <property type="entry name" value="AMP-binding"/>
    <property type="match status" value="1"/>
</dbReference>
<feature type="domain" description="AMP-dependent synthetase/ligase" evidence="3">
    <location>
        <begin position="13"/>
        <end position="371"/>
    </location>
</feature>
<protein>
    <submittedName>
        <fullName evidence="5">Acyl--CoA ligase</fullName>
    </submittedName>
</protein>
<evidence type="ECO:0000259" key="3">
    <source>
        <dbReference type="Pfam" id="PF00501"/>
    </source>
</evidence>
<evidence type="ECO:0000256" key="2">
    <source>
        <dbReference type="ARBA" id="ARBA00022598"/>
    </source>
</evidence>
<dbReference type="GO" id="GO:0016405">
    <property type="term" value="F:CoA-ligase activity"/>
    <property type="evidence" value="ECO:0007669"/>
    <property type="project" value="TreeGrafter"/>
</dbReference>
<dbReference type="KEGG" id="snan:I6N98_13190"/>